<protein>
    <recommendedName>
        <fullName evidence="3">PE family protein</fullName>
    </recommendedName>
</protein>
<proteinExistence type="predicted"/>
<evidence type="ECO:0008006" key="3">
    <source>
        <dbReference type="Google" id="ProtNLM"/>
    </source>
</evidence>
<gene>
    <name evidence="1" type="ORF">SAMN05216553_10922</name>
</gene>
<dbReference type="Proteomes" id="UP000199623">
    <property type="component" value="Unassembled WGS sequence"/>
</dbReference>
<name>A0A1G7V5J9_9PSEU</name>
<evidence type="ECO:0000313" key="2">
    <source>
        <dbReference type="Proteomes" id="UP000199623"/>
    </source>
</evidence>
<dbReference type="AlphaFoldDB" id="A0A1G7V5J9"/>
<dbReference type="EMBL" id="FNCC01000009">
    <property type="protein sequence ID" value="SDG55044.1"/>
    <property type="molecule type" value="Genomic_DNA"/>
</dbReference>
<sequence>MHRATHDTSRMYIVGEKDAVPLRDTVTSGQVQLDPTAGEELRKQLQAQIDQVDHWLERAKVSIARPVPLGANPVGDKMRDKFTHRAEGEQYSFVNVMTAYRSVLEQTKNSIVAAIDNFTRLDEESQAELKKHMGTS</sequence>
<organism evidence="1 2">
    <name type="scientific">Lentzea fradiae</name>
    <dbReference type="NCBI Taxonomy" id="200378"/>
    <lineage>
        <taxon>Bacteria</taxon>
        <taxon>Bacillati</taxon>
        <taxon>Actinomycetota</taxon>
        <taxon>Actinomycetes</taxon>
        <taxon>Pseudonocardiales</taxon>
        <taxon>Pseudonocardiaceae</taxon>
        <taxon>Lentzea</taxon>
    </lineage>
</organism>
<dbReference type="STRING" id="200378.SAMN05216553_10922"/>
<keyword evidence="2" id="KW-1185">Reference proteome</keyword>
<reference evidence="2" key="1">
    <citation type="submission" date="2016-10" db="EMBL/GenBank/DDBJ databases">
        <authorList>
            <person name="Varghese N."/>
            <person name="Submissions S."/>
        </authorList>
    </citation>
    <scope>NUCLEOTIDE SEQUENCE [LARGE SCALE GENOMIC DNA]</scope>
    <source>
        <strain evidence="2">CGMCC 4.3506</strain>
    </source>
</reference>
<evidence type="ECO:0000313" key="1">
    <source>
        <dbReference type="EMBL" id="SDG55044.1"/>
    </source>
</evidence>
<accession>A0A1G7V5J9</accession>